<dbReference type="EMBL" id="CP042997">
    <property type="protein sequence ID" value="QEH38661.1"/>
    <property type="molecule type" value="Genomic_DNA"/>
</dbReference>
<organism evidence="1 2">
    <name type="scientific">Aquisphaera giovannonii</name>
    <dbReference type="NCBI Taxonomy" id="406548"/>
    <lineage>
        <taxon>Bacteria</taxon>
        <taxon>Pseudomonadati</taxon>
        <taxon>Planctomycetota</taxon>
        <taxon>Planctomycetia</taxon>
        <taxon>Isosphaerales</taxon>
        <taxon>Isosphaeraceae</taxon>
        <taxon>Aquisphaera</taxon>
    </lineage>
</organism>
<accession>A0A5B9WFC2</accession>
<dbReference type="RefSeq" id="WP_148598081.1">
    <property type="nucleotide sequence ID" value="NZ_CP042997.1"/>
</dbReference>
<reference evidence="1 2" key="1">
    <citation type="submission" date="2019-08" db="EMBL/GenBank/DDBJ databases">
        <title>Deep-cultivation of Planctomycetes and their phenomic and genomic characterization uncovers novel biology.</title>
        <authorList>
            <person name="Wiegand S."/>
            <person name="Jogler M."/>
            <person name="Boedeker C."/>
            <person name="Pinto D."/>
            <person name="Vollmers J."/>
            <person name="Rivas-Marin E."/>
            <person name="Kohn T."/>
            <person name="Peeters S.H."/>
            <person name="Heuer A."/>
            <person name="Rast P."/>
            <person name="Oberbeckmann S."/>
            <person name="Bunk B."/>
            <person name="Jeske O."/>
            <person name="Meyerdierks A."/>
            <person name="Storesund J.E."/>
            <person name="Kallscheuer N."/>
            <person name="Luecker S."/>
            <person name="Lage O.M."/>
            <person name="Pohl T."/>
            <person name="Merkel B.J."/>
            <person name="Hornburger P."/>
            <person name="Mueller R.-W."/>
            <person name="Bruemmer F."/>
            <person name="Labrenz M."/>
            <person name="Spormann A.M."/>
            <person name="Op den Camp H."/>
            <person name="Overmann J."/>
            <person name="Amann R."/>
            <person name="Jetten M.S.M."/>
            <person name="Mascher T."/>
            <person name="Medema M.H."/>
            <person name="Devos D.P."/>
            <person name="Kaster A.-K."/>
            <person name="Ovreas L."/>
            <person name="Rohde M."/>
            <person name="Galperin M.Y."/>
            <person name="Jogler C."/>
        </authorList>
    </citation>
    <scope>NUCLEOTIDE SEQUENCE [LARGE SCALE GENOMIC DNA]</scope>
    <source>
        <strain evidence="1 2">OJF2</strain>
    </source>
</reference>
<name>A0A5B9WFC2_9BACT</name>
<evidence type="ECO:0000313" key="2">
    <source>
        <dbReference type="Proteomes" id="UP000324233"/>
    </source>
</evidence>
<dbReference type="AlphaFoldDB" id="A0A5B9WFC2"/>
<protein>
    <submittedName>
        <fullName evidence="1">Uncharacterized protein</fullName>
    </submittedName>
</protein>
<keyword evidence="2" id="KW-1185">Reference proteome</keyword>
<sequence length="80" mass="9454">MLNYCRWWGRRKTQLVSVLVLAVTILWMAFTLARSERWHRDVLREVREGFRREAAVRDAVMRAIRPPSSRALPPAKPVPR</sequence>
<dbReference type="KEGG" id="agv:OJF2_72670"/>
<evidence type="ECO:0000313" key="1">
    <source>
        <dbReference type="EMBL" id="QEH38661.1"/>
    </source>
</evidence>
<dbReference type="Proteomes" id="UP000324233">
    <property type="component" value="Chromosome"/>
</dbReference>
<gene>
    <name evidence="1" type="ORF">OJF2_72670</name>
</gene>
<proteinExistence type="predicted"/>